<dbReference type="SMART" id="SM00422">
    <property type="entry name" value="HTH_MERR"/>
    <property type="match status" value="1"/>
</dbReference>
<name>A0A0W8E3S5_9ZZZZ</name>
<dbReference type="PANTHER" id="PTHR30204">
    <property type="entry name" value="REDOX-CYCLING DRUG-SENSING TRANSCRIPTIONAL ACTIVATOR SOXR"/>
    <property type="match status" value="1"/>
</dbReference>
<dbReference type="PROSITE" id="PS50937">
    <property type="entry name" value="HTH_MERR_2"/>
    <property type="match status" value="1"/>
</dbReference>
<sequence length="154" mass="18195">MLQIEQHTLRYLEHTLRLKIKRDERGDRLYSERDVDTLRLVLQLKEKGLNTTAIKMALENTEDKDVSGETALQTSRPQSSLDLAEILSVASKIIEQNEDLLAQNKKMEQRLDRMEKKLDHRNEEREKTIAEFLSLWKAEQEGRPKSWFSRFRGK</sequence>
<feature type="coiled-coil region" evidence="5">
    <location>
        <begin position="90"/>
        <end position="131"/>
    </location>
</feature>
<protein>
    <submittedName>
        <fullName evidence="7">Transcriptional regulator, merr family</fullName>
    </submittedName>
</protein>
<dbReference type="EMBL" id="LNQE01001896">
    <property type="protein sequence ID" value="KUG03046.1"/>
    <property type="molecule type" value="Genomic_DNA"/>
</dbReference>
<evidence type="ECO:0000256" key="1">
    <source>
        <dbReference type="ARBA" id="ARBA00022491"/>
    </source>
</evidence>
<keyword evidence="5" id="KW-0175">Coiled coil</keyword>
<dbReference type="InterPro" id="IPR009061">
    <property type="entry name" value="DNA-bd_dom_put_sf"/>
</dbReference>
<reference evidence="7" key="1">
    <citation type="journal article" date="2015" name="Proc. Natl. Acad. Sci. U.S.A.">
        <title>Networks of energetic and metabolic interactions define dynamics in microbial communities.</title>
        <authorList>
            <person name="Embree M."/>
            <person name="Liu J.K."/>
            <person name="Al-Bassam M.M."/>
            <person name="Zengler K."/>
        </authorList>
    </citation>
    <scope>NUCLEOTIDE SEQUENCE</scope>
</reference>
<dbReference type="GO" id="GO:0003700">
    <property type="term" value="F:DNA-binding transcription factor activity"/>
    <property type="evidence" value="ECO:0007669"/>
    <property type="project" value="InterPro"/>
</dbReference>
<evidence type="ECO:0000313" key="7">
    <source>
        <dbReference type="EMBL" id="KUG03046.1"/>
    </source>
</evidence>
<keyword evidence="4" id="KW-0804">Transcription</keyword>
<dbReference type="InterPro" id="IPR047057">
    <property type="entry name" value="MerR_fam"/>
</dbReference>
<dbReference type="PANTHER" id="PTHR30204:SF69">
    <property type="entry name" value="MERR-FAMILY TRANSCRIPTIONAL REGULATOR"/>
    <property type="match status" value="1"/>
</dbReference>
<organism evidence="7">
    <name type="scientific">hydrocarbon metagenome</name>
    <dbReference type="NCBI Taxonomy" id="938273"/>
    <lineage>
        <taxon>unclassified sequences</taxon>
        <taxon>metagenomes</taxon>
        <taxon>ecological metagenomes</taxon>
    </lineage>
</organism>
<accession>A0A0W8E3S5</accession>
<gene>
    <name evidence="7" type="ORF">ASZ90_019589</name>
</gene>
<evidence type="ECO:0000259" key="6">
    <source>
        <dbReference type="PROSITE" id="PS50937"/>
    </source>
</evidence>
<evidence type="ECO:0000256" key="4">
    <source>
        <dbReference type="ARBA" id="ARBA00023163"/>
    </source>
</evidence>
<proteinExistence type="predicted"/>
<dbReference type="Gene3D" id="1.10.1660.10">
    <property type="match status" value="1"/>
</dbReference>
<keyword evidence="3" id="KW-0238">DNA-binding</keyword>
<dbReference type="AlphaFoldDB" id="A0A0W8E3S5"/>
<dbReference type="Pfam" id="PF13411">
    <property type="entry name" value="MerR_1"/>
    <property type="match status" value="1"/>
</dbReference>
<dbReference type="SUPFAM" id="SSF46955">
    <property type="entry name" value="Putative DNA-binding domain"/>
    <property type="match status" value="1"/>
</dbReference>
<keyword evidence="2" id="KW-0805">Transcription regulation</keyword>
<dbReference type="InterPro" id="IPR000551">
    <property type="entry name" value="MerR-type_HTH_dom"/>
</dbReference>
<evidence type="ECO:0000256" key="3">
    <source>
        <dbReference type="ARBA" id="ARBA00023125"/>
    </source>
</evidence>
<feature type="domain" description="HTH merR-type" evidence="6">
    <location>
        <begin position="1"/>
        <end position="60"/>
    </location>
</feature>
<evidence type="ECO:0000256" key="5">
    <source>
        <dbReference type="SAM" id="Coils"/>
    </source>
</evidence>
<keyword evidence="1" id="KW-0678">Repressor</keyword>
<dbReference type="GO" id="GO:0003677">
    <property type="term" value="F:DNA binding"/>
    <property type="evidence" value="ECO:0007669"/>
    <property type="project" value="UniProtKB-KW"/>
</dbReference>
<evidence type="ECO:0000256" key="2">
    <source>
        <dbReference type="ARBA" id="ARBA00023015"/>
    </source>
</evidence>
<comment type="caution">
    <text evidence="7">The sequence shown here is derived from an EMBL/GenBank/DDBJ whole genome shotgun (WGS) entry which is preliminary data.</text>
</comment>